<protein>
    <recommendedName>
        <fullName evidence="3">RNase H type-1 domain-containing protein</fullName>
    </recommendedName>
</protein>
<evidence type="ECO:0000313" key="2">
    <source>
        <dbReference type="Proteomes" id="UP000239757"/>
    </source>
</evidence>
<sequence length="183" mass="20635">MANCRMIACALWAIWTSRNRFIHEGKLKSGAQVTVFVKNYLKELNGLHSSVPERRVCVYRWVAPVAKTVACFQALNLGFQLGLREVEIEGDSRSKPNKVAHLLASEGIKKGETTYLLNMVPSGVAEEMAEDRRWTEEARESRERGNEEGYKLLGKSSLYKGIKIHVGYPQASRPSNLYALLIH</sequence>
<accession>A0A2P5XXJ3</accession>
<gene>
    <name evidence="1" type="ORF">GOBAR_AA12581</name>
</gene>
<organism evidence="1 2">
    <name type="scientific">Gossypium barbadense</name>
    <name type="common">Sea Island cotton</name>
    <name type="synonym">Hibiscus barbadensis</name>
    <dbReference type="NCBI Taxonomy" id="3634"/>
    <lineage>
        <taxon>Eukaryota</taxon>
        <taxon>Viridiplantae</taxon>
        <taxon>Streptophyta</taxon>
        <taxon>Embryophyta</taxon>
        <taxon>Tracheophyta</taxon>
        <taxon>Spermatophyta</taxon>
        <taxon>Magnoliopsida</taxon>
        <taxon>eudicotyledons</taxon>
        <taxon>Gunneridae</taxon>
        <taxon>Pentapetalae</taxon>
        <taxon>rosids</taxon>
        <taxon>malvids</taxon>
        <taxon>Malvales</taxon>
        <taxon>Malvaceae</taxon>
        <taxon>Malvoideae</taxon>
        <taxon>Gossypium</taxon>
    </lineage>
</organism>
<evidence type="ECO:0008006" key="3">
    <source>
        <dbReference type="Google" id="ProtNLM"/>
    </source>
</evidence>
<dbReference type="OrthoDB" id="10581649at2759"/>
<dbReference type="EMBL" id="KZ664068">
    <property type="protein sequence ID" value="PPS08068.1"/>
    <property type="molecule type" value="Genomic_DNA"/>
</dbReference>
<reference evidence="1 2" key="1">
    <citation type="submission" date="2015-01" db="EMBL/GenBank/DDBJ databases">
        <title>Genome of allotetraploid Gossypium barbadense reveals genomic plasticity and fiber elongation in cotton evolution.</title>
        <authorList>
            <person name="Chen X."/>
            <person name="Liu X."/>
            <person name="Zhao B."/>
            <person name="Zheng H."/>
            <person name="Hu Y."/>
            <person name="Lu G."/>
            <person name="Yang C."/>
            <person name="Chen J."/>
            <person name="Shan C."/>
            <person name="Zhang L."/>
            <person name="Zhou Y."/>
            <person name="Wang L."/>
            <person name="Guo W."/>
            <person name="Bai Y."/>
            <person name="Ruan J."/>
            <person name="Shangguan X."/>
            <person name="Mao Y."/>
            <person name="Jiang J."/>
            <person name="Zhu Y."/>
            <person name="Lei J."/>
            <person name="Kang H."/>
            <person name="Chen S."/>
            <person name="He X."/>
            <person name="Wang R."/>
            <person name="Wang Y."/>
            <person name="Chen J."/>
            <person name="Wang L."/>
            <person name="Yu S."/>
            <person name="Wang B."/>
            <person name="Wei J."/>
            <person name="Song S."/>
            <person name="Lu X."/>
            <person name="Gao Z."/>
            <person name="Gu W."/>
            <person name="Deng X."/>
            <person name="Ma D."/>
            <person name="Wang S."/>
            <person name="Liang W."/>
            <person name="Fang L."/>
            <person name="Cai C."/>
            <person name="Zhu X."/>
            <person name="Zhou B."/>
            <person name="Zhang Y."/>
            <person name="Chen Z."/>
            <person name="Xu S."/>
            <person name="Zhu R."/>
            <person name="Wang S."/>
            <person name="Zhang T."/>
            <person name="Zhao G."/>
        </authorList>
    </citation>
    <scope>NUCLEOTIDE SEQUENCE [LARGE SCALE GENOMIC DNA]</scope>
    <source>
        <strain evidence="2">cv. Xinhai21</strain>
        <tissue evidence="1">Leaf</tissue>
    </source>
</reference>
<name>A0A2P5XXJ3_GOSBA</name>
<dbReference type="AlphaFoldDB" id="A0A2P5XXJ3"/>
<evidence type="ECO:0000313" key="1">
    <source>
        <dbReference type="EMBL" id="PPS08068.1"/>
    </source>
</evidence>
<proteinExistence type="predicted"/>
<dbReference type="Proteomes" id="UP000239757">
    <property type="component" value="Unassembled WGS sequence"/>
</dbReference>